<organism evidence="2 3">
    <name type="scientific">Triticum urartu</name>
    <name type="common">Red wild einkorn</name>
    <name type="synonym">Crithodium urartu</name>
    <dbReference type="NCBI Taxonomy" id="4572"/>
    <lineage>
        <taxon>Eukaryota</taxon>
        <taxon>Viridiplantae</taxon>
        <taxon>Streptophyta</taxon>
        <taxon>Embryophyta</taxon>
        <taxon>Tracheophyta</taxon>
        <taxon>Spermatophyta</taxon>
        <taxon>Magnoliopsida</taxon>
        <taxon>Liliopsida</taxon>
        <taxon>Poales</taxon>
        <taxon>Poaceae</taxon>
        <taxon>BOP clade</taxon>
        <taxon>Pooideae</taxon>
        <taxon>Triticodae</taxon>
        <taxon>Triticeae</taxon>
        <taxon>Triticinae</taxon>
        <taxon>Triticum</taxon>
    </lineage>
</organism>
<dbReference type="AlphaFoldDB" id="A0A8R7P4N9"/>
<feature type="region of interest" description="Disordered" evidence="1">
    <location>
        <begin position="1"/>
        <end position="31"/>
    </location>
</feature>
<dbReference type="Gramene" id="TuG1812G0100003464.01.T01">
    <property type="protein sequence ID" value="TuG1812G0100003464.01.T01.cds277421"/>
    <property type="gene ID" value="TuG1812G0100003464.01"/>
</dbReference>
<protein>
    <submittedName>
        <fullName evidence="2">Uncharacterized protein</fullName>
    </submittedName>
</protein>
<accession>A0A8R7P4N9</accession>
<evidence type="ECO:0000313" key="2">
    <source>
        <dbReference type="EnsemblPlants" id="TuG1812G0100003464.01.T01.cds277421"/>
    </source>
</evidence>
<reference evidence="3" key="1">
    <citation type="journal article" date="2013" name="Nature">
        <title>Draft genome of the wheat A-genome progenitor Triticum urartu.</title>
        <authorList>
            <person name="Ling H.Q."/>
            <person name="Zhao S."/>
            <person name="Liu D."/>
            <person name="Wang J."/>
            <person name="Sun H."/>
            <person name="Zhang C."/>
            <person name="Fan H."/>
            <person name="Li D."/>
            <person name="Dong L."/>
            <person name="Tao Y."/>
            <person name="Gao C."/>
            <person name="Wu H."/>
            <person name="Li Y."/>
            <person name="Cui Y."/>
            <person name="Guo X."/>
            <person name="Zheng S."/>
            <person name="Wang B."/>
            <person name="Yu K."/>
            <person name="Liang Q."/>
            <person name="Yang W."/>
            <person name="Lou X."/>
            <person name="Chen J."/>
            <person name="Feng M."/>
            <person name="Jian J."/>
            <person name="Zhang X."/>
            <person name="Luo G."/>
            <person name="Jiang Y."/>
            <person name="Liu J."/>
            <person name="Wang Z."/>
            <person name="Sha Y."/>
            <person name="Zhang B."/>
            <person name="Wu H."/>
            <person name="Tang D."/>
            <person name="Shen Q."/>
            <person name="Xue P."/>
            <person name="Zou S."/>
            <person name="Wang X."/>
            <person name="Liu X."/>
            <person name="Wang F."/>
            <person name="Yang Y."/>
            <person name="An X."/>
            <person name="Dong Z."/>
            <person name="Zhang K."/>
            <person name="Zhang X."/>
            <person name="Luo M.C."/>
            <person name="Dvorak J."/>
            <person name="Tong Y."/>
            <person name="Wang J."/>
            <person name="Yang H."/>
            <person name="Li Z."/>
            <person name="Wang D."/>
            <person name="Zhang A."/>
            <person name="Wang J."/>
        </authorList>
    </citation>
    <scope>NUCLEOTIDE SEQUENCE</scope>
    <source>
        <strain evidence="3">cv. G1812</strain>
    </source>
</reference>
<dbReference type="EnsemblPlants" id="TuG1812G0100003464.01.T01">
    <property type="protein sequence ID" value="TuG1812G0100003464.01.T01.cds277421"/>
    <property type="gene ID" value="TuG1812G0100003464.01"/>
</dbReference>
<name>A0A8R7P4N9_TRIUA</name>
<proteinExistence type="predicted"/>
<evidence type="ECO:0000313" key="3">
    <source>
        <dbReference type="Proteomes" id="UP000015106"/>
    </source>
</evidence>
<reference evidence="2" key="3">
    <citation type="submission" date="2022-06" db="UniProtKB">
        <authorList>
            <consortium name="EnsemblPlants"/>
        </authorList>
    </citation>
    <scope>IDENTIFICATION</scope>
</reference>
<sequence length="45" mass="5202">MHAVASVTKNSHLWSLDSRSGRRKRPNHPNLACVHDRLPRLAIRF</sequence>
<reference evidence="2" key="2">
    <citation type="submission" date="2018-03" db="EMBL/GenBank/DDBJ databases">
        <title>The Triticum urartu genome reveals the dynamic nature of wheat genome evolution.</title>
        <authorList>
            <person name="Ling H."/>
            <person name="Ma B."/>
            <person name="Shi X."/>
            <person name="Liu H."/>
            <person name="Dong L."/>
            <person name="Sun H."/>
            <person name="Cao Y."/>
            <person name="Gao Q."/>
            <person name="Zheng S."/>
            <person name="Li Y."/>
            <person name="Yu Y."/>
            <person name="Du H."/>
            <person name="Qi M."/>
            <person name="Li Y."/>
            <person name="Yu H."/>
            <person name="Cui Y."/>
            <person name="Wang N."/>
            <person name="Chen C."/>
            <person name="Wu H."/>
            <person name="Zhao Y."/>
            <person name="Zhang J."/>
            <person name="Li Y."/>
            <person name="Zhou W."/>
            <person name="Zhang B."/>
            <person name="Hu W."/>
            <person name="Eijk M."/>
            <person name="Tang J."/>
            <person name="Witsenboer H."/>
            <person name="Zhao S."/>
            <person name="Li Z."/>
            <person name="Zhang A."/>
            <person name="Wang D."/>
            <person name="Liang C."/>
        </authorList>
    </citation>
    <scope>NUCLEOTIDE SEQUENCE [LARGE SCALE GENOMIC DNA]</scope>
    <source>
        <strain evidence="2">cv. G1812</strain>
    </source>
</reference>
<keyword evidence="3" id="KW-1185">Reference proteome</keyword>
<evidence type="ECO:0000256" key="1">
    <source>
        <dbReference type="SAM" id="MobiDB-lite"/>
    </source>
</evidence>
<dbReference type="Proteomes" id="UP000015106">
    <property type="component" value="Chromosome 1"/>
</dbReference>